<evidence type="ECO:0000313" key="1">
    <source>
        <dbReference type="EMBL" id="AXI02067.1"/>
    </source>
</evidence>
<gene>
    <name evidence="1" type="ORF">HYN46_03845</name>
</gene>
<proteinExistence type="predicted"/>
<sequence>MKINILERRALKGIGALSGVATHANTLYVVGDDAGYLLKTSLHQTLNQIIDFEKVPLLTHTPLTPLSKAEKPDFESMTIVNVDGQAQLLIMGSGSKANRKTALLFNPLTQQVGPFLDTPNYDFLESNQNLTGGAELNIEAVCSDDQHLYIFQRGNINRHHGVLVFDLKLLADTHDLRSTLVSVLSLHLPDIDGSASGISDACFLKHRSIIAAVASVEQTINTYDDGAVLGSLIVLLSTDGKTLDAQVITDDQGHPTPIKVEGITWLNTHPSGEEFLLVTDSDGGDSELLRVLVVID</sequence>
<dbReference type="InterPro" id="IPR053851">
    <property type="entry name" value="DUF6929"/>
</dbReference>
<reference evidence="1 2" key="1">
    <citation type="submission" date="2018-07" db="EMBL/GenBank/DDBJ databases">
        <title>Genome sequencing of Moraxellaceae gen. HYN0046.</title>
        <authorList>
            <person name="Kim M."/>
            <person name="Yi H."/>
        </authorList>
    </citation>
    <scope>NUCLEOTIDE SEQUENCE [LARGE SCALE GENOMIC DNA]</scope>
    <source>
        <strain evidence="1 2">HYN0046</strain>
    </source>
</reference>
<dbReference type="OrthoDB" id="6710009at2"/>
<dbReference type="AlphaFoldDB" id="A0A345P458"/>
<dbReference type="Proteomes" id="UP000253940">
    <property type="component" value="Chromosome"/>
</dbReference>
<dbReference type="KEGG" id="mbah:HYN46_03845"/>
<organism evidence="1 2">
    <name type="scientific">Aquirhabdus parva</name>
    <dbReference type="NCBI Taxonomy" id="2283318"/>
    <lineage>
        <taxon>Bacteria</taxon>
        <taxon>Pseudomonadati</taxon>
        <taxon>Pseudomonadota</taxon>
        <taxon>Gammaproteobacteria</taxon>
        <taxon>Moraxellales</taxon>
        <taxon>Moraxellaceae</taxon>
        <taxon>Aquirhabdus</taxon>
    </lineage>
</organism>
<name>A0A345P458_9GAMM</name>
<evidence type="ECO:0000313" key="2">
    <source>
        <dbReference type="Proteomes" id="UP000253940"/>
    </source>
</evidence>
<accession>A0A345P458</accession>
<dbReference type="Pfam" id="PF22000">
    <property type="entry name" value="DUF6929"/>
    <property type="match status" value="1"/>
</dbReference>
<protein>
    <recommendedName>
        <fullName evidence="3">Phytase-like domain-containing protein</fullName>
    </recommendedName>
</protein>
<dbReference type="EMBL" id="CP031222">
    <property type="protein sequence ID" value="AXI02067.1"/>
    <property type="molecule type" value="Genomic_DNA"/>
</dbReference>
<dbReference type="RefSeq" id="WP_114898177.1">
    <property type="nucleotide sequence ID" value="NZ_CP031222.1"/>
</dbReference>
<keyword evidence="2" id="KW-1185">Reference proteome</keyword>
<evidence type="ECO:0008006" key="3">
    <source>
        <dbReference type="Google" id="ProtNLM"/>
    </source>
</evidence>